<dbReference type="PANTHER" id="PTHR12695">
    <property type="entry name" value="GENERAL TRANSCRIPTION FACTOR IIH SUBUNIT 2"/>
    <property type="match status" value="1"/>
</dbReference>
<name>A0AA38YDW8_9EURO</name>
<dbReference type="Gene3D" id="3.40.50.410">
    <property type="entry name" value="von Willebrand factor, type A domain"/>
    <property type="match status" value="1"/>
</dbReference>
<dbReference type="InterPro" id="IPR036465">
    <property type="entry name" value="vWFA_dom_sf"/>
</dbReference>
<dbReference type="AlphaFoldDB" id="A0AA38YDW8"/>
<dbReference type="PANTHER" id="PTHR12695:SF2">
    <property type="entry name" value="GENERAL TRANSCRIPTION FACTOR IIH SUBUNIT 2-RELATED"/>
    <property type="match status" value="1"/>
</dbReference>
<feature type="compositionally biased region" description="Basic and acidic residues" evidence="1">
    <location>
        <begin position="21"/>
        <end position="33"/>
    </location>
</feature>
<dbReference type="Proteomes" id="UP001172681">
    <property type="component" value="Unassembled WGS sequence"/>
</dbReference>
<dbReference type="GO" id="GO:0005675">
    <property type="term" value="C:transcription factor TFIIH holo complex"/>
    <property type="evidence" value="ECO:0007669"/>
    <property type="project" value="TreeGrafter"/>
</dbReference>
<dbReference type="GO" id="GO:0006289">
    <property type="term" value="P:nucleotide-excision repair"/>
    <property type="evidence" value="ECO:0007669"/>
    <property type="project" value="TreeGrafter"/>
</dbReference>
<sequence>MPASGDEFIVDDDDDLPRAPGRSEARRATDRDSGQNFEVTRTWDLLTEGADGTITGAVEGLLEAGKRKRLLKDTTPLQRGIIRHVILILDMSLSMNEKDLRPTRFMLTLLYTETFIREFFEQNPISQLGIVGTRDGVAIRISDMSGNPNAHLAAIQKIRKEEPKGNPSLENALEMARAALFHAPSHVLWQTRSERQ</sequence>
<reference evidence="3" key="1">
    <citation type="submission" date="2022-10" db="EMBL/GenBank/DDBJ databases">
        <title>Culturing micro-colonial fungi from biological soil crusts in the Mojave desert and describing Neophaeococcomyces mojavensis, and introducing the new genera and species Taxawa tesnikishii.</title>
        <authorList>
            <person name="Kurbessoian T."/>
            <person name="Stajich J.E."/>
        </authorList>
    </citation>
    <scope>NUCLEOTIDE SEQUENCE</scope>
    <source>
        <strain evidence="3">TK_35</strain>
    </source>
</reference>
<dbReference type="InterPro" id="IPR007198">
    <property type="entry name" value="Ssl1-like"/>
</dbReference>
<dbReference type="SUPFAM" id="SSF53300">
    <property type="entry name" value="vWA-like"/>
    <property type="match status" value="1"/>
</dbReference>
<evidence type="ECO:0000256" key="1">
    <source>
        <dbReference type="SAM" id="MobiDB-lite"/>
    </source>
</evidence>
<accession>A0AA38YDW8</accession>
<evidence type="ECO:0000313" key="3">
    <source>
        <dbReference type="EMBL" id="KAJ9646011.1"/>
    </source>
</evidence>
<feature type="domain" description="VWFA" evidence="2">
    <location>
        <begin position="84"/>
        <end position="196"/>
    </location>
</feature>
<dbReference type="EMBL" id="JAPDRN010000003">
    <property type="protein sequence ID" value="KAJ9646011.1"/>
    <property type="molecule type" value="Genomic_DNA"/>
</dbReference>
<protein>
    <recommendedName>
        <fullName evidence="2">VWFA domain-containing protein</fullName>
    </recommendedName>
</protein>
<proteinExistence type="predicted"/>
<dbReference type="PROSITE" id="PS50234">
    <property type="entry name" value="VWFA"/>
    <property type="match status" value="1"/>
</dbReference>
<evidence type="ECO:0000313" key="4">
    <source>
        <dbReference type="Proteomes" id="UP001172681"/>
    </source>
</evidence>
<evidence type="ECO:0000259" key="2">
    <source>
        <dbReference type="PROSITE" id="PS50234"/>
    </source>
</evidence>
<organism evidence="3 4">
    <name type="scientific">Knufia peltigerae</name>
    <dbReference type="NCBI Taxonomy" id="1002370"/>
    <lineage>
        <taxon>Eukaryota</taxon>
        <taxon>Fungi</taxon>
        <taxon>Dikarya</taxon>
        <taxon>Ascomycota</taxon>
        <taxon>Pezizomycotina</taxon>
        <taxon>Eurotiomycetes</taxon>
        <taxon>Chaetothyriomycetidae</taxon>
        <taxon>Chaetothyriales</taxon>
        <taxon>Trichomeriaceae</taxon>
        <taxon>Knufia</taxon>
    </lineage>
</organism>
<gene>
    <name evidence="3" type="ORF">H2204_000673</name>
</gene>
<dbReference type="InterPro" id="IPR002035">
    <property type="entry name" value="VWF_A"/>
</dbReference>
<comment type="caution">
    <text evidence="3">The sequence shown here is derived from an EMBL/GenBank/DDBJ whole genome shotgun (WGS) entry which is preliminary data.</text>
</comment>
<dbReference type="GO" id="GO:0006357">
    <property type="term" value="P:regulation of transcription by RNA polymerase II"/>
    <property type="evidence" value="ECO:0007669"/>
    <property type="project" value="TreeGrafter"/>
</dbReference>
<feature type="region of interest" description="Disordered" evidence="1">
    <location>
        <begin position="1"/>
        <end position="35"/>
    </location>
</feature>
<dbReference type="Pfam" id="PF04056">
    <property type="entry name" value="Ssl1"/>
    <property type="match status" value="1"/>
</dbReference>
<keyword evidence="4" id="KW-1185">Reference proteome</keyword>